<dbReference type="PANTHER" id="PTHR15726">
    <property type="entry name" value="RAB11-FAMILY INTERACTING PROTEIN"/>
    <property type="match status" value="1"/>
</dbReference>
<keyword evidence="11" id="KW-1185">Reference proteome</keyword>
<dbReference type="InterPro" id="IPR057316">
    <property type="entry name" value="Rab11-FIP3/4_dom"/>
</dbReference>
<dbReference type="GO" id="GO:0032154">
    <property type="term" value="C:cleavage furrow"/>
    <property type="evidence" value="ECO:0007669"/>
    <property type="project" value="UniProtKB-SubCell"/>
</dbReference>
<dbReference type="GO" id="GO:0030139">
    <property type="term" value="C:endocytic vesicle"/>
    <property type="evidence" value="ECO:0007669"/>
    <property type="project" value="TreeGrafter"/>
</dbReference>
<dbReference type="SUPFAM" id="SSF144270">
    <property type="entry name" value="Eferin C-derminal domain-like"/>
    <property type="match status" value="1"/>
</dbReference>
<evidence type="ECO:0000256" key="5">
    <source>
        <dbReference type="ARBA" id="ARBA00022753"/>
    </source>
</evidence>
<dbReference type="Proteomes" id="UP000035681">
    <property type="component" value="Unplaced"/>
</dbReference>
<reference evidence="12" key="1">
    <citation type="submission" date="2024-02" db="UniProtKB">
        <authorList>
            <consortium name="WormBaseParasite"/>
        </authorList>
    </citation>
    <scope>IDENTIFICATION</scope>
</reference>
<dbReference type="PANTHER" id="PTHR15726:SF7">
    <property type="entry name" value="NUCLEAR FALLOUT, ISOFORM J"/>
    <property type="match status" value="1"/>
</dbReference>
<sequence length="440" mass="51254">MLFVTKNKTKEFKNRLCYFNIPMIPDIKLKCNIVSCEPTTTNIMRLTSSPSSASVASRLYFNGQRSSRRTSFGSEPELMNFSDSEYQTEINDISSQISTLGRRVTEMEDLQTATNEENARLKTENAVMCQRVHILEEQLAQCELRWKEKLDDEVVRSKDTLKRCEIEKQLELERCTSDIRILEKDLSYAKKEKLKMEEEVKKLEKQLNDMSKKFDELQFHCETLEDEKKDISNQFQKYQNEKRNDMLNNCEIMDELTRENEELRQQSNGIQRHGSIFNQILILEEENVELKNEIRRLVQQNEDLQAELLHDSVMKGRHLLEDNIASLADELNGKDTTEVMKALKEQEICNQQLRTYINGILMRVIEIHPEILEIKDEELSSNNKKLSESSSPSTSSSRDSTCSSNTGEYNGSMNYHNSENNNILAIFWKKTISLPRSIWG</sequence>
<evidence type="ECO:0000256" key="3">
    <source>
        <dbReference type="ARBA" id="ARBA00004654"/>
    </source>
</evidence>
<accession>A0AAF5DKR5</accession>
<evidence type="ECO:0000256" key="7">
    <source>
        <dbReference type="ARBA" id="ARBA00023136"/>
    </source>
</evidence>
<keyword evidence="4" id="KW-0813">Transport</keyword>
<evidence type="ECO:0000256" key="8">
    <source>
        <dbReference type="SAM" id="Coils"/>
    </source>
</evidence>
<evidence type="ECO:0000256" key="9">
    <source>
        <dbReference type="SAM" id="MobiDB-lite"/>
    </source>
</evidence>
<proteinExistence type="predicted"/>
<dbReference type="Pfam" id="PF25450">
    <property type="entry name" value="Rab11-FIP3"/>
    <property type="match status" value="1"/>
</dbReference>
<dbReference type="PROSITE" id="PS51511">
    <property type="entry name" value="FIP_RBD"/>
    <property type="match status" value="1"/>
</dbReference>
<keyword evidence="6 8" id="KW-0175">Coiled coil</keyword>
<organism evidence="11 12">
    <name type="scientific">Strongyloides stercoralis</name>
    <name type="common">Threadworm</name>
    <dbReference type="NCBI Taxonomy" id="6248"/>
    <lineage>
        <taxon>Eukaryota</taxon>
        <taxon>Metazoa</taxon>
        <taxon>Ecdysozoa</taxon>
        <taxon>Nematoda</taxon>
        <taxon>Chromadorea</taxon>
        <taxon>Rhabditida</taxon>
        <taxon>Tylenchina</taxon>
        <taxon>Panagrolaimomorpha</taxon>
        <taxon>Strongyloidoidea</taxon>
        <taxon>Strongyloididae</taxon>
        <taxon>Strongyloides</taxon>
    </lineage>
</organism>
<dbReference type="InterPro" id="IPR019018">
    <property type="entry name" value="Rab-bd_FIP-RBD"/>
</dbReference>
<evidence type="ECO:0000256" key="6">
    <source>
        <dbReference type="ARBA" id="ARBA00023054"/>
    </source>
</evidence>
<dbReference type="AlphaFoldDB" id="A0AAF5DKR5"/>
<dbReference type="InterPro" id="IPR051977">
    <property type="entry name" value="Rab11-interacting_regulator"/>
</dbReference>
<dbReference type="WBParaSite" id="TCONS_00013086.p1">
    <property type="protein sequence ID" value="TCONS_00013086.p1"/>
    <property type="gene ID" value="XLOC_008884"/>
</dbReference>
<dbReference type="GO" id="GO:0055038">
    <property type="term" value="C:recycling endosome membrane"/>
    <property type="evidence" value="ECO:0007669"/>
    <property type="project" value="UniProtKB-SubCell"/>
</dbReference>
<dbReference type="GO" id="GO:0032456">
    <property type="term" value="P:endocytic recycling"/>
    <property type="evidence" value="ECO:0007669"/>
    <property type="project" value="TreeGrafter"/>
</dbReference>
<dbReference type="GO" id="GO:0032465">
    <property type="term" value="P:regulation of cytokinesis"/>
    <property type="evidence" value="ECO:0007669"/>
    <property type="project" value="TreeGrafter"/>
</dbReference>
<evidence type="ECO:0000256" key="2">
    <source>
        <dbReference type="ARBA" id="ARBA00004626"/>
    </source>
</evidence>
<dbReference type="Gene3D" id="1.20.5.2440">
    <property type="match status" value="1"/>
</dbReference>
<evidence type="ECO:0000256" key="1">
    <source>
        <dbReference type="ARBA" id="ARBA00004214"/>
    </source>
</evidence>
<comment type="subcellular location">
    <subcellularLocation>
        <location evidence="2">Cleavage furrow</location>
    </subcellularLocation>
    <subcellularLocation>
        <location evidence="1">Midbody</location>
    </subcellularLocation>
    <subcellularLocation>
        <location evidence="3">Recycling endosome membrane</location>
        <topology evidence="3">Peripheral membrane protein</topology>
    </subcellularLocation>
</comment>
<feature type="coiled-coil region" evidence="8">
    <location>
        <begin position="147"/>
        <end position="307"/>
    </location>
</feature>
<feature type="region of interest" description="Disordered" evidence="9">
    <location>
        <begin position="381"/>
        <end position="405"/>
    </location>
</feature>
<keyword evidence="7" id="KW-0472">Membrane</keyword>
<keyword evidence="5" id="KW-0967">Endosome</keyword>
<dbReference type="Pfam" id="PF09457">
    <property type="entry name" value="RBD-FIP"/>
    <property type="match status" value="1"/>
</dbReference>
<name>A0AAF5DKR5_STRER</name>
<evidence type="ECO:0000313" key="12">
    <source>
        <dbReference type="WBParaSite" id="TCONS_00013086.p1"/>
    </source>
</evidence>
<dbReference type="InterPro" id="IPR037245">
    <property type="entry name" value="FIP-RBD_C_sf"/>
</dbReference>
<feature type="domain" description="FIP-RBD" evidence="10">
    <location>
        <begin position="313"/>
        <end position="375"/>
    </location>
</feature>
<evidence type="ECO:0000313" key="11">
    <source>
        <dbReference type="Proteomes" id="UP000035681"/>
    </source>
</evidence>
<protein>
    <submittedName>
        <fullName evidence="12">FIP-RBD domain-containing protein</fullName>
    </submittedName>
</protein>
<evidence type="ECO:0000256" key="4">
    <source>
        <dbReference type="ARBA" id="ARBA00022448"/>
    </source>
</evidence>
<evidence type="ECO:0000259" key="10">
    <source>
        <dbReference type="PROSITE" id="PS51511"/>
    </source>
</evidence>
<dbReference type="GO" id="GO:0030496">
    <property type="term" value="C:midbody"/>
    <property type="evidence" value="ECO:0007669"/>
    <property type="project" value="UniProtKB-SubCell"/>
</dbReference>